<accession>A0AAD8AFW4</accession>
<name>A0AAD8AFW4_DIPPU</name>
<dbReference type="Proteomes" id="UP001233999">
    <property type="component" value="Unassembled WGS sequence"/>
</dbReference>
<dbReference type="InterPro" id="IPR004823">
    <property type="entry name" value="TAF_TATA-bd_Histone-like_dom"/>
</dbReference>
<dbReference type="GO" id="GO:0005669">
    <property type="term" value="C:transcription factor TFIID complex"/>
    <property type="evidence" value="ECO:0007669"/>
    <property type="project" value="InterPro"/>
</dbReference>
<keyword evidence="4" id="KW-0804">Transcription</keyword>
<feature type="region of interest" description="Disordered" evidence="7">
    <location>
        <begin position="94"/>
        <end position="166"/>
    </location>
</feature>
<keyword evidence="3" id="KW-0805">Transcription regulation</keyword>
<dbReference type="GO" id="GO:0000124">
    <property type="term" value="C:SAGA complex"/>
    <property type="evidence" value="ECO:0007669"/>
    <property type="project" value="InterPro"/>
</dbReference>
<dbReference type="PANTHER" id="PTHR10221:SF9">
    <property type="entry name" value="TRANSCRIPTION INITIATION FACTOR TFIID SUBUNIT 6"/>
    <property type="match status" value="1"/>
</dbReference>
<dbReference type="PANTHER" id="PTHR10221">
    <property type="entry name" value="TRANSCRIPTION INITIATION FACTOR TFIID SUBUNIT 6"/>
    <property type="match status" value="1"/>
</dbReference>
<dbReference type="GO" id="GO:0046982">
    <property type="term" value="F:protein heterodimerization activity"/>
    <property type="evidence" value="ECO:0007669"/>
    <property type="project" value="InterPro"/>
</dbReference>
<evidence type="ECO:0000313" key="9">
    <source>
        <dbReference type="EMBL" id="KAJ9598355.1"/>
    </source>
</evidence>
<evidence type="ECO:0000256" key="4">
    <source>
        <dbReference type="ARBA" id="ARBA00023163"/>
    </source>
</evidence>
<evidence type="ECO:0000256" key="3">
    <source>
        <dbReference type="ARBA" id="ARBA00023015"/>
    </source>
</evidence>
<dbReference type="GO" id="GO:0046695">
    <property type="term" value="C:SLIK (SAGA-like) complex"/>
    <property type="evidence" value="ECO:0007669"/>
    <property type="project" value="InterPro"/>
</dbReference>
<dbReference type="InterPro" id="IPR009072">
    <property type="entry name" value="Histone-fold"/>
</dbReference>
<feature type="domain" description="TATA box binding protein associated factor (TAF) histone-like fold" evidence="8">
    <location>
        <begin position="1"/>
        <end position="24"/>
    </location>
</feature>
<proteinExistence type="inferred from homology"/>
<reference evidence="9" key="1">
    <citation type="journal article" date="2023" name="IScience">
        <title>Live-bearing cockroach genome reveals convergent evolutionary mechanisms linked to viviparity in insects and beyond.</title>
        <authorList>
            <person name="Fouks B."/>
            <person name="Harrison M.C."/>
            <person name="Mikhailova A.A."/>
            <person name="Marchal E."/>
            <person name="English S."/>
            <person name="Carruthers M."/>
            <person name="Jennings E.C."/>
            <person name="Chiamaka E.L."/>
            <person name="Frigard R.A."/>
            <person name="Pippel M."/>
            <person name="Attardo G.M."/>
            <person name="Benoit J.B."/>
            <person name="Bornberg-Bauer E."/>
            <person name="Tobe S.S."/>
        </authorList>
    </citation>
    <scope>NUCLEOTIDE SEQUENCE</scope>
    <source>
        <strain evidence="9">Stay&amp;Tobe</strain>
    </source>
</reference>
<comment type="caution">
    <text evidence="9">The sequence shown here is derived from an EMBL/GenBank/DDBJ whole genome shotgun (WGS) entry which is preliminary data.</text>
</comment>
<gene>
    <name evidence="9" type="ORF">L9F63_010971</name>
</gene>
<feature type="non-terminal residue" evidence="9">
    <location>
        <position position="166"/>
    </location>
</feature>
<feature type="non-terminal residue" evidence="9">
    <location>
        <position position="1"/>
    </location>
</feature>
<dbReference type="GO" id="GO:0051123">
    <property type="term" value="P:RNA polymerase II preinitiation complex assembly"/>
    <property type="evidence" value="ECO:0007669"/>
    <property type="project" value="TreeGrafter"/>
</dbReference>
<dbReference type="EMBL" id="JASPKZ010001228">
    <property type="protein sequence ID" value="KAJ9598355.1"/>
    <property type="molecule type" value="Genomic_DNA"/>
</dbReference>
<keyword evidence="10" id="KW-1185">Reference proteome</keyword>
<dbReference type="GO" id="GO:0003713">
    <property type="term" value="F:transcription coactivator activity"/>
    <property type="evidence" value="ECO:0007669"/>
    <property type="project" value="TreeGrafter"/>
</dbReference>
<reference evidence="9" key="2">
    <citation type="submission" date="2023-05" db="EMBL/GenBank/DDBJ databases">
        <authorList>
            <person name="Fouks B."/>
        </authorList>
    </citation>
    <scope>NUCLEOTIDE SEQUENCE</scope>
    <source>
        <strain evidence="9">Stay&amp;Tobe</strain>
        <tissue evidence="9">Testes</tissue>
    </source>
</reference>
<organism evidence="9 10">
    <name type="scientific">Diploptera punctata</name>
    <name type="common">Pacific beetle cockroach</name>
    <dbReference type="NCBI Taxonomy" id="6984"/>
    <lineage>
        <taxon>Eukaryota</taxon>
        <taxon>Metazoa</taxon>
        <taxon>Ecdysozoa</taxon>
        <taxon>Arthropoda</taxon>
        <taxon>Hexapoda</taxon>
        <taxon>Insecta</taxon>
        <taxon>Pterygota</taxon>
        <taxon>Neoptera</taxon>
        <taxon>Polyneoptera</taxon>
        <taxon>Dictyoptera</taxon>
        <taxon>Blattodea</taxon>
        <taxon>Blaberoidea</taxon>
        <taxon>Blaberidae</taxon>
        <taxon>Diplopterinae</taxon>
        <taxon>Diploptera</taxon>
    </lineage>
</organism>
<evidence type="ECO:0000259" key="8">
    <source>
        <dbReference type="Pfam" id="PF02969"/>
    </source>
</evidence>
<protein>
    <recommendedName>
        <fullName evidence="6">Transcription initiation factor TFIID subunit 6</fullName>
    </recommendedName>
</protein>
<dbReference type="GO" id="GO:0016251">
    <property type="term" value="F:RNA polymerase II general transcription initiation factor activity"/>
    <property type="evidence" value="ECO:0007669"/>
    <property type="project" value="InterPro"/>
</dbReference>
<sequence length="166" mass="18437">DSAKFMHHAKRLKLTPADIDNALKVKNIEPLYGFTSKDNIPFRFASGGGRELHFIEEKELDLNELISTALPKLPLDVSLRAHWLCIDGVQPTIPENPPPISKEQQKVESIDPVTKLTKMSKEKGDTAGKPTTGGVTSVKDENRLGRPTSSKTNKNIDRKARQVRSN</sequence>
<evidence type="ECO:0000256" key="7">
    <source>
        <dbReference type="SAM" id="MobiDB-lite"/>
    </source>
</evidence>
<evidence type="ECO:0000256" key="2">
    <source>
        <dbReference type="ARBA" id="ARBA00007688"/>
    </source>
</evidence>
<keyword evidence="5" id="KW-0539">Nucleus</keyword>
<dbReference type="Gene3D" id="1.10.20.10">
    <property type="entry name" value="Histone, subunit A"/>
    <property type="match status" value="1"/>
</dbReference>
<dbReference type="AlphaFoldDB" id="A0AAD8AFW4"/>
<comment type="subcellular location">
    <subcellularLocation>
        <location evidence="1">Nucleus</location>
    </subcellularLocation>
</comment>
<evidence type="ECO:0000256" key="1">
    <source>
        <dbReference type="ARBA" id="ARBA00004123"/>
    </source>
</evidence>
<evidence type="ECO:0000313" key="10">
    <source>
        <dbReference type="Proteomes" id="UP001233999"/>
    </source>
</evidence>
<evidence type="ECO:0000256" key="6">
    <source>
        <dbReference type="ARBA" id="ARBA00040091"/>
    </source>
</evidence>
<dbReference type="InterPro" id="IPR037796">
    <property type="entry name" value="TAF6"/>
</dbReference>
<comment type="similarity">
    <text evidence="2">Belongs to the TAF6 family.</text>
</comment>
<evidence type="ECO:0000256" key="5">
    <source>
        <dbReference type="ARBA" id="ARBA00023242"/>
    </source>
</evidence>
<dbReference type="Pfam" id="PF02969">
    <property type="entry name" value="TAF"/>
    <property type="match status" value="1"/>
</dbReference>